<dbReference type="EMBL" id="ASGP02000002">
    <property type="protein sequence ID" value="KAH9522578.1"/>
    <property type="molecule type" value="Genomic_DNA"/>
</dbReference>
<keyword evidence="1" id="KW-0472">Membrane</keyword>
<keyword evidence="1" id="KW-1133">Transmembrane helix</keyword>
<gene>
    <name evidence="2" type="ORF">DERF_006142</name>
</gene>
<evidence type="ECO:0000313" key="2">
    <source>
        <dbReference type="EMBL" id="KAH9522578.1"/>
    </source>
</evidence>
<evidence type="ECO:0000313" key="3">
    <source>
        <dbReference type="Proteomes" id="UP000790347"/>
    </source>
</evidence>
<name>A0A922L7W1_DERFA</name>
<comment type="caution">
    <text evidence="2">The sequence shown here is derived from an EMBL/GenBank/DDBJ whole genome shotgun (WGS) entry which is preliminary data.</text>
</comment>
<keyword evidence="1" id="KW-0812">Transmembrane</keyword>
<accession>A0A922L7W1</accession>
<proteinExistence type="predicted"/>
<keyword evidence="3" id="KW-1185">Reference proteome</keyword>
<feature type="transmembrane region" description="Helical" evidence="1">
    <location>
        <begin position="12"/>
        <end position="39"/>
    </location>
</feature>
<reference evidence="2" key="2">
    <citation type="journal article" date="2022" name="Res Sq">
        <title>Comparative Genomics Reveals Insights into the Divergent Evolution of Astigmatic Mites and Household Pest Adaptations.</title>
        <authorList>
            <person name="Xiong Q."/>
            <person name="Wan A.T.-Y."/>
            <person name="Liu X.-Y."/>
            <person name="Fung C.S.-H."/>
            <person name="Xiao X."/>
            <person name="Malainual N."/>
            <person name="Hou J."/>
            <person name="Wang L."/>
            <person name="Wang M."/>
            <person name="Yang K."/>
            <person name="Cui Y."/>
            <person name="Leung E."/>
            <person name="Nong W."/>
            <person name="Shin S.-K."/>
            <person name="Au S."/>
            <person name="Jeong K.Y."/>
            <person name="Chew F.T."/>
            <person name="Hui J."/>
            <person name="Leung T.F."/>
            <person name="Tungtrongchitr A."/>
            <person name="Zhong N."/>
            <person name="Liu Z."/>
            <person name="Tsui S."/>
        </authorList>
    </citation>
    <scope>NUCLEOTIDE SEQUENCE</scope>
    <source>
        <strain evidence="2">Derf</strain>
        <tissue evidence="2">Whole organism</tissue>
    </source>
</reference>
<organism evidence="2 3">
    <name type="scientific">Dermatophagoides farinae</name>
    <name type="common">American house dust mite</name>
    <dbReference type="NCBI Taxonomy" id="6954"/>
    <lineage>
        <taxon>Eukaryota</taxon>
        <taxon>Metazoa</taxon>
        <taxon>Ecdysozoa</taxon>
        <taxon>Arthropoda</taxon>
        <taxon>Chelicerata</taxon>
        <taxon>Arachnida</taxon>
        <taxon>Acari</taxon>
        <taxon>Acariformes</taxon>
        <taxon>Sarcoptiformes</taxon>
        <taxon>Astigmata</taxon>
        <taxon>Psoroptidia</taxon>
        <taxon>Analgoidea</taxon>
        <taxon>Pyroglyphidae</taxon>
        <taxon>Dermatophagoidinae</taxon>
        <taxon>Dermatophagoides</taxon>
    </lineage>
</organism>
<feature type="transmembrane region" description="Helical" evidence="1">
    <location>
        <begin position="51"/>
        <end position="70"/>
    </location>
</feature>
<sequence>MYGERYCFTFGYFGSVTYITLSKVLIAYIAIFILVANFYQKHFLIIIKKTLLLFVTNGFFGSLEQFLSIANENLKY</sequence>
<evidence type="ECO:0000256" key="1">
    <source>
        <dbReference type="SAM" id="Phobius"/>
    </source>
</evidence>
<reference evidence="2" key="1">
    <citation type="submission" date="2013-05" db="EMBL/GenBank/DDBJ databases">
        <authorList>
            <person name="Yim A.K.Y."/>
            <person name="Chan T.F."/>
            <person name="Ji K.M."/>
            <person name="Liu X.Y."/>
            <person name="Zhou J.W."/>
            <person name="Li R.Q."/>
            <person name="Yang K.Y."/>
            <person name="Li J."/>
            <person name="Li M."/>
            <person name="Law P.T.W."/>
            <person name="Wu Y.L."/>
            <person name="Cai Z.L."/>
            <person name="Qin H."/>
            <person name="Bao Y."/>
            <person name="Leung R.K.K."/>
            <person name="Ng P.K.S."/>
            <person name="Zou J."/>
            <person name="Zhong X.J."/>
            <person name="Ran P.X."/>
            <person name="Zhong N.S."/>
            <person name="Liu Z.G."/>
            <person name="Tsui S.K.W."/>
        </authorList>
    </citation>
    <scope>NUCLEOTIDE SEQUENCE</scope>
    <source>
        <strain evidence="2">Derf</strain>
        <tissue evidence="2">Whole organism</tissue>
    </source>
</reference>
<dbReference type="Proteomes" id="UP000790347">
    <property type="component" value="Unassembled WGS sequence"/>
</dbReference>
<protein>
    <submittedName>
        <fullName evidence="2">Uncharacterized protein</fullName>
    </submittedName>
</protein>
<dbReference type="AlphaFoldDB" id="A0A922L7W1"/>